<dbReference type="Proteomes" id="UP000617340">
    <property type="component" value="Unassembled WGS sequence"/>
</dbReference>
<keyword evidence="3" id="KW-1185">Reference proteome</keyword>
<dbReference type="EMBL" id="JACSDZ010000014">
    <property type="protein sequence ID" value="KAF7387344.1"/>
    <property type="molecule type" value="Genomic_DNA"/>
</dbReference>
<gene>
    <name evidence="2" type="ORF">HZH68_013021</name>
</gene>
<reference evidence="2" key="1">
    <citation type="journal article" date="2020" name="G3 (Bethesda)">
        <title>High-Quality Assemblies for Three Invasive Social Wasps from the &lt;i&gt;Vespula&lt;/i&gt; Genus.</title>
        <authorList>
            <person name="Harrop T.W.R."/>
            <person name="Guhlin J."/>
            <person name="McLaughlin G.M."/>
            <person name="Permina E."/>
            <person name="Stockwell P."/>
            <person name="Gilligan J."/>
            <person name="Le Lec M.F."/>
            <person name="Gruber M.A.M."/>
            <person name="Quinn O."/>
            <person name="Lovegrove M."/>
            <person name="Duncan E.J."/>
            <person name="Remnant E.J."/>
            <person name="Van Eeckhoven J."/>
            <person name="Graham B."/>
            <person name="Knapp R.A."/>
            <person name="Langford K.W."/>
            <person name="Kronenberg Z."/>
            <person name="Press M.O."/>
            <person name="Eacker S.M."/>
            <person name="Wilson-Rankin E.E."/>
            <person name="Purcell J."/>
            <person name="Lester P.J."/>
            <person name="Dearden P.K."/>
        </authorList>
    </citation>
    <scope>NUCLEOTIDE SEQUENCE</scope>
    <source>
        <strain evidence="2">Linc-1</strain>
    </source>
</reference>
<evidence type="ECO:0000256" key="1">
    <source>
        <dbReference type="SAM" id="Phobius"/>
    </source>
</evidence>
<name>A0A834JHT5_VESGE</name>
<keyword evidence="1" id="KW-0812">Transmembrane</keyword>
<evidence type="ECO:0000313" key="3">
    <source>
        <dbReference type="Proteomes" id="UP000617340"/>
    </source>
</evidence>
<comment type="caution">
    <text evidence="2">The sequence shown here is derived from an EMBL/GenBank/DDBJ whole genome shotgun (WGS) entry which is preliminary data.</text>
</comment>
<keyword evidence="1" id="KW-0472">Membrane</keyword>
<dbReference type="AlphaFoldDB" id="A0A834JHT5"/>
<feature type="transmembrane region" description="Helical" evidence="1">
    <location>
        <begin position="48"/>
        <end position="72"/>
    </location>
</feature>
<sequence>MRDSNSFRKASCTRRIEICIVNAIDARALKIVHIGLDMTFKYIRKDKAFGALPNTTTLISLLSSFIGFSIVFTEFSSAKTIFALDNFRKRLTYIHCGVPRSKDCSHAEDNEEWCKTIHNKELTIEHILQSDQTFQ</sequence>
<accession>A0A834JHT5</accession>
<proteinExistence type="predicted"/>
<protein>
    <submittedName>
        <fullName evidence="2">Uncharacterized protein</fullName>
    </submittedName>
</protein>
<keyword evidence="1" id="KW-1133">Transmembrane helix</keyword>
<organism evidence="2 3">
    <name type="scientific">Vespula germanica</name>
    <name type="common">German yellow jacket</name>
    <name type="synonym">Paravespula germanica</name>
    <dbReference type="NCBI Taxonomy" id="30212"/>
    <lineage>
        <taxon>Eukaryota</taxon>
        <taxon>Metazoa</taxon>
        <taxon>Ecdysozoa</taxon>
        <taxon>Arthropoda</taxon>
        <taxon>Hexapoda</taxon>
        <taxon>Insecta</taxon>
        <taxon>Pterygota</taxon>
        <taxon>Neoptera</taxon>
        <taxon>Endopterygota</taxon>
        <taxon>Hymenoptera</taxon>
        <taxon>Apocrita</taxon>
        <taxon>Aculeata</taxon>
        <taxon>Vespoidea</taxon>
        <taxon>Vespidae</taxon>
        <taxon>Vespinae</taxon>
        <taxon>Vespula</taxon>
    </lineage>
</organism>
<evidence type="ECO:0000313" key="2">
    <source>
        <dbReference type="EMBL" id="KAF7387344.1"/>
    </source>
</evidence>